<protein>
    <submittedName>
        <fullName evidence="2">Uncharacterized protein</fullName>
    </submittedName>
</protein>
<keyword evidence="3" id="KW-1185">Reference proteome</keyword>
<dbReference type="Proteomes" id="UP000696485">
    <property type="component" value="Unassembled WGS sequence"/>
</dbReference>
<comment type="caution">
    <text evidence="2">The sequence shown here is derived from an EMBL/GenBank/DDBJ whole genome shotgun (WGS) entry which is preliminary data.</text>
</comment>
<evidence type="ECO:0000256" key="1">
    <source>
        <dbReference type="SAM" id="MobiDB-lite"/>
    </source>
</evidence>
<sequence>MEPTSHEHSGPHLEHLKPEVDQFFRQEGLSEEHWQRIYDLRYCSILVPLVDNTGKKKHARQDTPSPKRKSSPPRDMPHLPTPTITPRADSRPHASSTGRPTVAPPPPIKYLPKDPEDGQEGEEEEARPFKKRMLDNDHARDEVMETDGDEQGNMSEDSFHDALDTSEAISSQHHTPSPYLRDPSYISMSQPSSTVGSKRQRESATPTPLILQQRTPSDTYDTGQNPKRLESFEPFELGVGRCHVDGPELAGSGGPFQGPSSYRSYNRSATNPYPVHRLRRNWTPQRSVSPAPSQSSLASSSSSFVRQRTRHFNQMDGDHQPLYQIKSVFKRKMAAGLKTVGELIPFWKEVENGKTDIKEEVVVPLVKAPKVQSMIESFEYLDDLSSGDMEMIRQDEETMSRRSSLLSSHSSSIRSVAEMISEGHARRVSEAEQMQQ</sequence>
<feature type="region of interest" description="Disordered" evidence="1">
    <location>
        <begin position="246"/>
        <end position="306"/>
    </location>
</feature>
<proteinExistence type="predicted"/>
<feature type="region of interest" description="Disordered" evidence="1">
    <location>
        <begin position="395"/>
        <end position="436"/>
    </location>
</feature>
<reference evidence="2" key="1">
    <citation type="journal article" date="2020" name="Fungal Divers.">
        <title>Resolving the Mortierellaceae phylogeny through synthesis of multi-gene phylogenetics and phylogenomics.</title>
        <authorList>
            <person name="Vandepol N."/>
            <person name="Liber J."/>
            <person name="Desiro A."/>
            <person name="Na H."/>
            <person name="Kennedy M."/>
            <person name="Barry K."/>
            <person name="Grigoriev I.V."/>
            <person name="Miller A.N."/>
            <person name="O'Donnell K."/>
            <person name="Stajich J.E."/>
            <person name="Bonito G."/>
        </authorList>
    </citation>
    <scope>NUCLEOTIDE SEQUENCE</scope>
    <source>
        <strain evidence="2">NVP1</strain>
    </source>
</reference>
<name>A0A9P5VLL2_9FUNG</name>
<gene>
    <name evidence="2" type="ORF">BG006_006212</name>
</gene>
<dbReference type="AlphaFoldDB" id="A0A9P5VLL2"/>
<evidence type="ECO:0000313" key="3">
    <source>
        <dbReference type="Proteomes" id="UP000696485"/>
    </source>
</evidence>
<evidence type="ECO:0000313" key="2">
    <source>
        <dbReference type="EMBL" id="KAF9330881.1"/>
    </source>
</evidence>
<feature type="compositionally biased region" description="Low complexity" evidence="1">
    <location>
        <begin position="284"/>
        <end position="306"/>
    </location>
</feature>
<feature type="compositionally biased region" description="Basic and acidic residues" evidence="1">
    <location>
        <begin position="421"/>
        <end position="430"/>
    </location>
</feature>
<feature type="compositionally biased region" description="Polar residues" evidence="1">
    <location>
        <begin position="186"/>
        <end position="225"/>
    </location>
</feature>
<feature type="region of interest" description="Disordered" evidence="1">
    <location>
        <begin position="54"/>
        <end position="228"/>
    </location>
</feature>
<feature type="compositionally biased region" description="Polar residues" evidence="1">
    <location>
        <begin position="258"/>
        <end position="271"/>
    </location>
</feature>
<dbReference type="EMBL" id="JAAAUY010000364">
    <property type="protein sequence ID" value="KAF9330881.1"/>
    <property type="molecule type" value="Genomic_DNA"/>
</dbReference>
<accession>A0A9P5VLL2</accession>
<feature type="compositionally biased region" description="Low complexity" evidence="1">
    <location>
        <begin position="401"/>
        <end position="415"/>
    </location>
</feature>
<feature type="compositionally biased region" description="Basic and acidic residues" evidence="1">
    <location>
        <begin position="126"/>
        <end position="143"/>
    </location>
</feature>
<organism evidence="2 3">
    <name type="scientific">Podila minutissima</name>
    <dbReference type="NCBI Taxonomy" id="64525"/>
    <lineage>
        <taxon>Eukaryota</taxon>
        <taxon>Fungi</taxon>
        <taxon>Fungi incertae sedis</taxon>
        <taxon>Mucoromycota</taxon>
        <taxon>Mortierellomycotina</taxon>
        <taxon>Mortierellomycetes</taxon>
        <taxon>Mortierellales</taxon>
        <taxon>Mortierellaceae</taxon>
        <taxon>Podila</taxon>
    </lineage>
</organism>